<sequence>MFSFLLGLISGILESSGLDSGLNTRKIDRNIKCLQNYEWFQQIYNDTKYRKLFFTNYKVRSYLQSTIRVKLIIRNEKNRQKFYAVLDNQIKRDKK</sequence>
<proteinExistence type="predicted"/>
<reference evidence="1 2" key="1">
    <citation type="submission" date="2018-08" db="EMBL/GenBank/DDBJ databases">
        <title>Freshwater and sediment microbial communities from various areas in North America, analyzing microbe dynamics in response to fracking.</title>
        <authorList>
            <person name="Lamendella R."/>
        </authorList>
    </citation>
    <scope>NUCLEOTIDE SEQUENCE [LARGE SCALE GENOMIC DNA]</scope>
    <source>
        <strain evidence="1 2">DB-1</strain>
    </source>
</reference>
<dbReference type="Proteomes" id="UP000256530">
    <property type="component" value="Unassembled WGS sequence"/>
</dbReference>
<organism evidence="1 2">
    <name type="scientific">Bacillus mycoides</name>
    <dbReference type="NCBI Taxonomy" id="1405"/>
    <lineage>
        <taxon>Bacteria</taxon>
        <taxon>Bacillati</taxon>
        <taxon>Bacillota</taxon>
        <taxon>Bacilli</taxon>
        <taxon>Bacillales</taxon>
        <taxon>Bacillaceae</taxon>
        <taxon>Bacillus</taxon>
        <taxon>Bacillus cereus group</taxon>
    </lineage>
</organism>
<dbReference type="RefSeq" id="WP_113936564.1">
    <property type="nucleotide sequence ID" value="NZ_CP136372.1"/>
</dbReference>
<dbReference type="AlphaFoldDB" id="A0A3D9UBC2"/>
<gene>
    <name evidence="1" type="ORF">DET55_12581</name>
</gene>
<comment type="caution">
    <text evidence="1">The sequence shown here is derived from an EMBL/GenBank/DDBJ whole genome shotgun (WGS) entry which is preliminary data.</text>
</comment>
<dbReference type="EMBL" id="QTTY01000025">
    <property type="protein sequence ID" value="REF25230.1"/>
    <property type="molecule type" value="Genomic_DNA"/>
</dbReference>
<name>A0A3D9UBC2_BACMY</name>
<evidence type="ECO:0000313" key="2">
    <source>
        <dbReference type="Proteomes" id="UP000256530"/>
    </source>
</evidence>
<protein>
    <submittedName>
        <fullName evidence="1">Uncharacterized protein</fullName>
    </submittedName>
</protein>
<evidence type="ECO:0000313" key="1">
    <source>
        <dbReference type="EMBL" id="REF25230.1"/>
    </source>
</evidence>
<accession>A0A3D9UBC2</accession>